<evidence type="ECO:0000313" key="5">
    <source>
        <dbReference type="Proteomes" id="UP001228563"/>
    </source>
</evidence>
<gene>
    <name evidence="4" type="ORF">M2B19_08725</name>
</gene>
<sequence>MSRMISLIDWAQEEFGEQAPSERVLKKYAKGRMMVPPAVKVGRNWMVDRDARYVGVIAEPVVPTNSNPRLKRIIADGC</sequence>
<dbReference type="Pfam" id="PF07825">
    <property type="entry name" value="Exc"/>
    <property type="match status" value="1"/>
</dbReference>
<dbReference type="Gene3D" id="1.10.1660.20">
    <property type="match status" value="1"/>
</dbReference>
<evidence type="ECO:0000259" key="3">
    <source>
        <dbReference type="Pfam" id="PF07825"/>
    </source>
</evidence>
<dbReference type="AlphaFoldDB" id="A0AAJ6LP31"/>
<dbReference type="InterPro" id="IPR038137">
    <property type="entry name" value="Excisionase-like_sf"/>
</dbReference>
<dbReference type="SUPFAM" id="SSF46955">
    <property type="entry name" value="Putative DNA-binding domain"/>
    <property type="match status" value="1"/>
</dbReference>
<dbReference type="Proteomes" id="UP001228563">
    <property type="component" value="Chromosome"/>
</dbReference>
<organism evidence="4 5">
    <name type="scientific">Enterobacter kobei</name>
    <dbReference type="NCBI Taxonomy" id="208224"/>
    <lineage>
        <taxon>Bacteria</taxon>
        <taxon>Pseudomonadati</taxon>
        <taxon>Pseudomonadota</taxon>
        <taxon>Gammaproteobacteria</taxon>
        <taxon>Enterobacterales</taxon>
        <taxon>Enterobacteriaceae</taxon>
        <taxon>Enterobacter</taxon>
        <taxon>Enterobacter cloacae complex</taxon>
    </lineage>
</organism>
<accession>A0AAJ6LP31</accession>
<evidence type="ECO:0000256" key="1">
    <source>
        <dbReference type="ARBA" id="ARBA00023125"/>
    </source>
</evidence>
<reference evidence="4" key="1">
    <citation type="submission" date="2022-04" db="EMBL/GenBank/DDBJ databases">
        <title>Co-occurrence of mcr-9 and blaNDM-1 in multidrug-resistant Enterobacter kobei strain isolated from an infant with urinary infection.</title>
        <authorList>
            <person name="Zeng H."/>
        </authorList>
    </citation>
    <scope>NUCLEOTIDE SEQUENCE</scope>
    <source>
        <strain evidence="4">EC1382</strain>
    </source>
</reference>
<feature type="domain" description="Excisionase-like" evidence="3">
    <location>
        <begin position="5"/>
        <end position="74"/>
    </location>
</feature>
<keyword evidence="1" id="KW-0238">DNA-binding</keyword>
<dbReference type="EMBL" id="CP096849">
    <property type="protein sequence ID" value="WMT67640.1"/>
    <property type="molecule type" value="Genomic_DNA"/>
</dbReference>
<proteinExistence type="predicted"/>
<dbReference type="RefSeq" id="WP_032636974.1">
    <property type="nucleotide sequence ID" value="NZ_CBCYCV010000018.1"/>
</dbReference>
<evidence type="ECO:0000256" key="2">
    <source>
        <dbReference type="ARBA" id="ARBA00023172"/>
    </source>
</evidence>
<dbReference type="GO" id="GO:0006310">
    <property type="term" value="P:DNA recombination"/>
    <property type="evidence" value="ECO:0007669"/>
    <property type="project" value="UniProtKB-KW"/>
</dbReference>
<dbReference type="GO" id="GO:0003677">
    <property type="term" value="F:DNA binding"/>
    <property type="evidence" value="ECO:0007669"/>
    <property type="project" value="UniProtKB-KW"/>
</dbReference>
<keyword evidence="2" id="KW-0233">DNA recombination</keyword>
<protein>
    <submittedName>
        <fullName evidence="4">Excisionase</fullName>
    </submittedName>
</protein>
<dbReference type="InterPro" id="IPR009061">
    <property type="entry name" value="DNA-bd_dom_put_sf"/>
</dbReference>
<evidence type="ECO:0000313" key="4">
    <source>
        <dbReference type="EMBL" id="WMT67640.1"/>
    </source>
</evidence>
<dbReference type="InterPro" id="IPR012884">
    <property type="entry name" value="Excisionase-like"/>
</dbReference>
<name>A0AAJ6LP31_9ENTR</name>